<dbReference type="EMBL" id="MN740843">
    <property type="protein sequence ID" value="QHU14563.1"/>
    <property type="molecule type" value="Genomic_DNA"/>
</dbReference>
<feature type="transmembrane region" description="Helical" evidence="1">
    <location>
        <begin position="125"/>
        <end position="149"/>
    </location>
</feature>
<dbReference type="AlphaFoldDB" id="A0A6C0KAY9"/>
<organism evidence="2">
    <name type="scientific">viral metagenome</name>
    <dbReference type="NCBI Taxonomy" id="1070528"/>
    <lineage>
        <taxon>unclassified sequences</taxon>
        <taxon>metagenomes</taxon>
        <taxon>organismal metagenomes</taxon>
    </lineage>
</organism>
<feature type="transmembrane region" description="Helical" evidence="1">
    <location>
        <begin position="41"/>
        <end position="58"/>
    </location>
</feature>
<evidence type="ECO:0000313" key="2">
    <source>
        <dbReference type="EMBL" id="QHU14563.1"/>
    </source>
</evidence>
<protein>
    <submittedName>
        <fullName evidence="2">Uncharacterized protein</fullName>
    </submittedName>
</protein>
<proteinExistence type="predicted"/>
<feature type="transmembrane region" description="Helical" evidence="1">
    <location>
        <begin position="12"/>
        <end position="35"/>
    </location>
</feature>
<accession>A0A6C0KAY9</accession>
<sequence length="151" mass="17235">MDGAEYPLALVTSWPLVCTSLSWFLVVGLGVHLYYQTGDRLLMWLAGTVFSTATFSVIHWTDARYGPRRYADMVMATISLIFFTIVAGLRIRDKWIALFGWPIWPIMALFYRKSIEAYRQKQARWILYHAAFHICVGSGQALIMFGTALTS</sequence>
<keyword evidence="1" id="KW-1133">Transmembrane helix</keyword>
<reference evidence="2" key="1">
    <citation type="journal article" date="2020" name="Nature">
        <title>Giant virus diversity and host interactions through global metagenomics.</title>
        <authorList>
            <person name="Schulz F."/>
            <person name="Roux S."/>
            <person name="Paez-Espino D."/>
            <person name="Jungbluth S."/>
            <person name="Walsh D.A."/>
            <person name="Denef V.J."/>
            <person name="McMahon K.D."/>
            <person name="Konstantinidis K.T."/>
            <person name="Eloe-Fadrosh E.A."/>
            <person name="Kyrpides N.C."/>
            <person name="Woyke T."/>
        </authorList>
    </citation>
    <scope>NUCLEOTIDE SEQUENCE</scope>
    <source>
        <strain evidence="2">GVMAG-S-1102113-118</strain>
    </source>
</reference>
<keyword evidence="1" id="KW-0472">Membrane</keyword>
<feature type="transmembrane region" description="Helical" evidence="1">
    <location>
        <begin position="95"/>
        <end position="113"/>
    </location>
</feature>
<feature type="transmembrane region" description="Helical" evidence="1">
    <location>
        <begin position="70"/>
        <end position="89"/>
    </location>
</feature>
<evidence type="ECO:0000256" key="1">
    <source>
        <dbReference type="SAM" id="Phobius"/>
    </source>
</evidence>
<keyword evidence="1" id="KW-0812">Transmembrane</keyword>
<name>A0A6C0KAY9_9ZZZZ</name>